<dbReference type="EMBL" id="JAMFLZ010000004">
    <property type="protein sequence ID" value="MCL6295708.1"/>
    <property type="molecule type" value="Genomic_DNA"/>
</dbReference>
<protein>
    <submittedName>
        <fullName evidence="1">Uncharacterized protein</fullName>
    </submittedName>
</protein>
<dbReference type="Proteomes" id="UP001165381">
    <property type="component" value="Unassembled WGS sequence"/>
</dbReference>
<accession>A0ABT0QFF6</accession>
<comment type="caution">
    <text evidence="1">The sequence shown here is derived from an EMBL/GenBank/DDBJ whole genome shotgun (WGS) entry which is preliminary data.</text>
</comment>
<organism evidence="1 2">
    <name type="scientific">Jejuia spongiicola</name>
    <dbReference type="NCBI Taxonomy" id="2942207"/>
    <lineage>
        <taxon>Bacteria</taxon>
        <taxon>Pseudomonadati</taxon>
        <taxon>Bacteroidota</taxon>
        <taxon>Flavobacteriia</taxon>
        <taxon>Flavobacteriales</taxon>
        <taxon>Flavobacteriaceae</taxon>
        <taxon>Jejuia</taxon>
    </lineage>
</organism>
<evidence type="ECO:0000313" key="1">
    <source>
        <dbReference type="EMBL" id="MCL6295708.1"/>
    </source>
</evidence>
<dbReference type="RefSeq" id="WP_249973284.1">
    <property type="nucleotide sequence ID" value="NZ_JAMFLZ010000004.1"/>
</dbReference>
<sequence>MNILCENENDNIVDMNCDFVAVIDKTKYDNLETASFEFISAKIVDGCLAIKIGASGCSGDTWNFDLVDSGAVAESSPEQRFLKFQLINDETCLAYFERTVLVGLTPLQINGSNEIILNLEDLETPLNYKY</sequence>
<name>A0ABT0QFF6_9FLAO</name>
<keyword evidence="2" id="KW-1185">Reference proteome</keyword>
<proteinExistence type="predicted"/>
<evidence type="ECO:0000313" key="2">
    <source>
        <dbReference type="Proteomes" id="UP001165381"/>
    </source>
</evidence>
<gene>
    <name evidence="1" type="ORF">M3P09_11925</name>
</gene>
<reference evidence="1" key="1">
    <citation type="submission" date="2022-05" db="EMBL/GenBank/DDBJ databases">
        <authorList>
            <person name="Park J.-S."/>
        </authorList>
    </citation>
    <scope>NUCLEOTIDE SEQUENCE</scope>
    <source>
        <strain evidence="1">2012CJ34-3</strain>
    </source>
</reference>